<proteinExistence type="predicted"/>
<name>A0A1X4G6K6_9CYAN</name>
<evidence type="ECO:0000313" key="2">
    <source>
        <dbReference type="Proteomes" id="UP000192997"/>
    </source>
</evidence>
<dbReference type="InterPro" id="IPR020022">
    <property type="entry name" value="N-acetyl_sugar_amidoTrfase"/>
</dbReference>
<dbReference type="Proteomes" id="UP000192997">
    <property type="component" value="Unassembled WGS sequence"/>
</dbReference>
<accession>A0A1X4G6K6</accession>
<reference evidence="2" key="1">
    <citation type="submission" date="2017-04" db="EMBL/GenBank/DDBJ databases">
        <authorList>
            <person name="Abreu V.A."/>
            <person name="Popin R.V."/>
            <person name="Rigonato J."/>
            <person name="Andreote A.P."/>
            <person name="Schaker P.C."/>
            <person name="Hoff-Risseti C."/>
            <person name="Alvarenga D.O."/>
            <person name="Varani A.M."/>
            <person name="Fiore M.F."/>
        </authorList>
    </citation>
    <scope>NUCLEOTIDE SEQUENCE [LARGE SCALE GENOMIC DNA]</scope>
    <source>
        <strain evidence="2">CENA303</strain>
    </source>
</reference>
<protein>
    <submittedName>
        <fullName evidence="1">LPS biosynthesis protein</fullName>
    </submittedName>
</protein>
<sequence length="377" mass="43889">MNYQICTKTVMDTSDPGITFDQDGISNHYWNFQKVIKPNWYNNSQGLARLEQTVETIKNTAKGRDFDCIMGLSGGADSSYMLHIMVTKFGLRPLVFHVDGGWNSEVAVNNINALVEKLGLDLYTEVINWEEMRDFQLAMFKSGLPGIDIPQDLAFIGVLYKFADKFGIQYILNGGNISTESVQTPLEYHYYGTDLVFVRDILKRYGTIPMCTYPFVSVFYHKFWLHYFSGIKVLKPLNFMPYIKRAAMAELEQIYSWKPYPQKHFESRFTRFYEGHWLPTRFGYDMRRREFSSLILTGQMTRDEALSKLEQPALDLATVEQEFNYIATKLGISTDELRGYHQMPKKFYWDYRNQHRLFAWGEKVLGVIAKTQRGGAF</sequence>
<organism evidence="1 2">
    <name type="scientific">Cylindrospermopsis raciborskii CENA303</name>
    <dbReference type="NCBI Taxonomy" id="1170769"/>
    <lineage>
        <taxon>Bacteria</taxon>
        <taxon>Bacillati</taxon>
        <taxon>Cyanobacteriota</taxon>
        <taxon>Cyanophyceae</taxon>
        <taxon>Nostocales</taxon>
        <taxon>Aphanizomenonaceae</taxon>
        <taxon>Cylindrospermopsis</taxon>
    </lineage>
</organism>
<evidence type="ECO:0000313" key="1">
    <source>
        <dbReference type="EMBL" id="OSO90597.1"/>
    </source>
</evidence>
<dbReference type="NCBIfam" id="TIGR03573">
    <property type="entry name" value="WbuX"/>
    <property type="match status" value="1"/>
</dbReference>
<dbReference type="AlphaFoldDB" id="A0A1X4G6K6"/>
<dbReference type="InterPro" id="IPR014729">
    <property type="entry name" value="Rossmann-like_a/b/a_fold"/>
</dbReference>
<gene>
    <name evidence="1" type="ORF">B7O87_09250</name>
</gene>
<comment type="caution">
    <text evidence="1">The sequence shown here is derived from an EMBL/GenBank/DDBJ whole genome shotgun (WGS) entry which is preliminary data.</text>
</comment>
<dbReference type="SUPFAM" id="SSF52402">
    <property type="entry name" value="Adenine nucleotide alpha hydrolases-like"/>
    <property type="match status" value="1"/>
</dbReference>
<dbReference type="RefSeq" id="WP_085728253.1">
    <property type="nucleotide sequence ID" value="NZ_NBYN01000043.1"/>
</dbReference>
<dbReference type="Gene3D" id="3.40.50.620">
    <property type="entry name" value="HUPs"/>
    <property type="match status" value="1"/>
</dbReference>
<dbReference type="EMBL" id="NBYN01000043">
    <property type="protein sequence ID" value="OSO90597.1"/>
    <property type="molecule type" value="Genomic_DNA"/>
</dbReference>